<keyword evidence="4" id="KW-0963">Cytoplasm</keyword>
<dbReference type="InterPro" id="IPR011256">
    <property type="entry name" value="Reg_factor_effector_dom_sf"/>
</dbReference>
<dbReference type="GO" id="GO:0020037">
    <property type="term" value="F:heme binding"/>
    <property type="evidence" value="ECO:0007669"/>
    <property type="project" value="TreeGrafter"/>
</dbReference>
<dbReference type="Pfam" id="PF04832">
    <property type="entry name" value="SOUL"/>
    <property type="match status" value="1"/>
</dbReference>
<reference evidence="8" key="2">
    <citation type="submission" date="2025-08" db="UniProtKB">
        <authorList>
            <consortium name="Ensembl"/>
        </authorList>
    </citation>
    <scope>IDENTIFICATION</scope>
</reference>
<evidence type="ECO:0000256" key="2">
    <source>
        <dbReference type="ARBA" id="ARBA00009817"/>
    </source>
</evidence>
<dbReference type="GO" id="GO:0005737">
    <property type="term" value="C:cytoplasm"/>
    <property type="evidence" value="ECO:0007669"/>
    <property type="project" value="UniProtKB-SubCell"/>
</dbReference>
<evidence type="ECO:0000256" key="4">
    <source>
        <dbReference type="ARBA" id="ARBA00022490"/>
    </source>
</evidence>
<protein>
    <recommendedName>
        <fullName evidence="6">Heme-binding protein 1</fullName>
    </recommendedName>
</protein>
<comment type="function">
    <text evidence="5">May bind free porphyrinogens that may be present in the cell and thus facilitate removal of these potentially toxic compound. Binds with a high affinity to one molecule of heme or porphyrins. It binds metalloporphyrins, free porphyrins and N-methylprotoporphyrin with similar affinities.</text>
</comment>
<proteinExistence type="inferred from homology"/>
<organism evidence="8 9">
    <name type="scientific">Denticeps clupeoides</name>
    <name type="common">denticle herring</name>
    <dbReference type="NCBI Taxonomy" id="299321"/>
    <lineage>
        <taxon>Eukaryota</taxon>
        <taxon>Metazoa</taxon>
        <taxon>Chordata</taxon>
        <taxon>Craniata</taxon>
        <taxon>Vertebrata</taxon>
        <taxon>Euteleostomi</taxon>
        <taxon>Actinopterygii</taxon>
        <taxon>Neopterygii</taxon>
        <taxon>Teleostei</taxon>
        <taxon>Clupei</taxon>
        <taxon>Clupeiformes</taxon>
        <taxon>Denticipitoidei</taxon>
        <taxon>Denticipitidae</taxon>
        <taxon>Denticeps</taxon>
    </lineage>
</organism>
<gene>
    <name evidence="8" type="primary">soul5</name>
</gene>
<dbReference type="GeneTree" id="ENSGT00940000163377"/>
<dbReference type="RefSeq" id="XP_028841790.1">
    <property type="nucleotide sequence ID" value="XM_028985957.1"/>
</dbReference>
<dbReference type="RefSeq" id="XP_028841789.1">
    <property type="nucleotide sequence ID" value="XM_028985956.1"/>
</dbReference>
<evidence type="ECO:0000256" key="7">
    <source>
        <dbReference type="SAM" id="SignalP"/>
    </source>
</evidence>
<name>A0AAY4APM9_9TELE</name>
<dbReference type="InterPro" id="IPR006917">
    <property type="entry name" value="SOUL_heme-bd"/>
</dbReference>
<keyword evidence="9" id="KW-1185">Reference proteome</keyword>
<dbReference type="PANTHER" id="PTHR11220">
    <property type="entry name" value="HEME-BINDING PROTEIN-RELATED"/>
    <property type="match status" value="1"/>
</dbReference>
<dbReference type="FunFam" id="3.20.80.10:FF:000003">
    <property type="entry name" value="Heme-binding protein 1"/>
    <property type="match status" value="1"/>
</dbReference>
<comment type="subunit">
    <text evidence="3">Monomer.</text>
</comment>
<dbReference type="PANTHER" id="PTHR11220:SF1">
    <property type="entry name" value="HEME-BINDING PROTEIN 2"/>
    <property type="match status" value="1"/>
</dbReference>
<dbReference type="GeneID" id="114793828"/>
<evidence type="ECO:0000313" key="9">
    <source>
        <dbReference type="Proteomes" id="UP000694580"/>
    </source>
</evidence>
<evidence type="ECO:0000256" key="1">
    <source>
        <dbReference type="ARBA" id="ARBA00004496"/>
    </source>
</evidence>
<evidence type="ECO:0000256" key="5">
    <source>
        <dbReference type="ARBA" id="ARBA00037673"/>
    </source>
</evidence>
<dbReference type="Proteomes" id="UP000694580">
    <property type="component" value="Chromosome 7"/>
</dbReference>
<dbReference type="Gene3D" id="3.20.80.10">
    <property type="entry name" value="Regulatory factor, effector binding domain"/>
    <property type="match status" value="1"/>
</dbReference>
<evidence type="ECO:0000256" key="3">
    <source>
        <dbReference type="ARBA" id="ARBA00011245"/>
    </source>
</evidence>
<accession>A0AAY4APM9</accession>
<reference evidence="8" key="3">
    <citation type="submission" date="2025-09" db="UniProtKB">
        <authorList>
            <consortium name="Ensembl"/>
        </authorList>
    </citation>
    <scope>IDENTIFICATION</scope>
</reference>
<feature type="chain" id="PRO_5044240083" description="Heme-binding protein 1" evidence="7">
    <location>
        <begin position="21"/>
        <end position="219"/>
    </location>
</feature>
<evidence type="ECO:0000313" key="8">
    <source>
        <dbReference type="Ensembl" id="ENSDCDP00010010798.1"/>
    </source>
</evidence>
<evidence type="ECO:0000256" key="6">
    <source>
        <dbReference type="ARBA" id="ARBA00040755"/>
    </source>
</evidence>
<reference evidence="8 9" key="1">
    <citation type="submission" date="2020-06" db="EMBL/GenBank/DDBJ databases">
        <authorList>
            <consortium name="Wellcome Sanger Institute Data Sharing"/>
        </authorList>
    </citation>
    <scope>NUCLEOTIDE SEQUENCE [LARGE SCALE GENOMIC DNA]</scope>
</reference>
<dbReference type="SUPFAM" id="SSF55136">
    <property type="entry name" value="Probable bacterial effector-binding domain"/>
    <property type="match status" value="1"/>
</dbReference>
<comment type="similarity">
    <text evidence="2">Belongs to the HEBP family.</text>
</comment>
<keyword evidence="7" id="KW-0732">Signal</keyword>
<sequence>MMADLTGIVVLMLLLVASEARVGDSTETSFCTETKECLEYDLVCKNEEYEVRHYDSTKWVSADAQSYFMEVAINRGFMKLFRYIQGANDAGVKIDMTAPVIIKTKEDRSVWQQSNYTVSFLFPSRYQNGEAIPKPTEESVYLTNMPESHVYVKSYGGWMLDMTSRYYSRHLREQLDAVQASYKKDVHYDVGYDSPMKIFNRHNEVWYIVDGKPVCPAAK</sequence>
<dbReference type="Ensembl" id="ENSDCDT00010011308.1">
    <property type="protein sequence ID" value="ENSDCDP00010010798.1"/>
    <property type="gene ID" value="ENSDCDG00010004786.1"/>
</dbReference>
<comment type="subcellular location">
    <subcellularLocation>
        <location evidence="1">Cytoplasm</location>
    </subcellularLocation>
</comment>
<dbReference type="AlphaFoldDB" id="A0AAY4APM9"/>
<feature type="signal peptide" evidence="7">
    <location>
        <begin position="1"/>
        <end position="20"/>
    </location>
</feature>